<accession>A0ABN6CPC7</accession>
<feature type="chain" id="PRO_5045862532" description="Sulfatase N-terminal domain-containing protein" evidence="6">
    <location>
        <begin position="25"/>
        <end position="478"/>
    </location>
</feature>
<dbReference type="Pfam" id="PF00884">
    <property type="entry name" value="Sulfatase"/>
    <property type="match status" value="1"/>
</dbReference>
<dbReference type="PANTHER" id="PTHR43108">
    <property type="entry name" value="N-ACETYLGLUCOSAMINE-6-SULFATASE FAMILY MEMBER"/>
    <property type="match status" value="1"/>
</dbReference>
<dbReference type="InterPro" id="IPR006311">
    <property type="entry name" value="TAT_signal"/>
</dbReference>
<keyword evidence="3" id="KW-0378">Hydrolase</keyword>
<protein>
    <recommendedName>
        <fullName evidence="7">Sulfatase N-terminal domain-containing protein</fullName>
    </recommendedName>
</protein>
<keyword evidence="4" id="KW-0325">Glycoprotein</keyword>
<dbReference type="EMBL" id="AP023356">
    <property type="protein sequence ID" value="BCJ47047.1"/>
    <property type="molecule type" value="Genomic_DNA"/>
</dbReference>
<proteinExistence type="inferred from homology"/>
<dbReference type="InterPro" id="IPR017850">
    <property type="entry name" value="Alkaline_phosphatase_core_sf"/>
</dbReference>
<evidence type="ECO:0000256" key="6">
    <source>
        <dbReference type="SAM" id="SignalP"/>
    </source>
</evidence>
<feature type="domain" description="Sulfatase N-terminal" evidence="7">
    <location>
        <begin position="34"/>
        <end position="360"/>
    </location>
</feature>
<dbReference type="SUPFAM" id="SSF53649">
    <property type="entry name" value="Alkaline phosphatase-like"/>
    <property type="match status" value="1"/>
</dbReference>
<feature type="signal peptide" evidence="6">
    <location>
        <begin position="1"/>
        <end position="24"/>
    </location>
</feature>
<dbReference type="RefSeq" id="WP_189331421.1">
    <property type="nucleotide sequence ID" value="NZ_AP023356.1"/>
</dbReference>
<evidence type="ECO:0000256" key="3">
    <source>
        <dbReference type="ARBA" id="ARBA00022801"/>
    </source>
</evidence>
<reference evidence="8 9" key="1">
    <citation type="submission" date="2020-08" db="EMBL/GenBank/DDBJ databases">
        <title>Whole genome shotgun sequence of Actinoplanes ianthinogenes NBRC 13996.</title>
        <authorList>
            <person name="Komaki H."/>
            <person name="Tamura T."/>
        </authorList>
    </citation>
    <scope>NUCLEOTIDE SEQUENCE [LARGE SCALE GENOMIC DNA]</scope>
    <source>
        <strain evidence="8 9">NBRC 13996</strain>
    </source>
</reference>
<organism evidence="8 9">
    <name type="scientific">Actinoplanes ianthinogenes</name>
    <dbReference type="NCBI Taxonomy" id="122358"/>
    <lineage>
        <taxon>Bacteria</taxon>
        <taxon>Bacillati</taxon>
        <taxon>Actinomycetota</taxon>
        <taxon>Actinomycetes</taxon>
        <taxon>Micromonosporales</taxon>
        <taxon>Micromonosporaceae</taxon>
        <taxon>Actinoplanes</taxon>
    </lineage>
</organism>
<dbReference type="InterPro" id="IPR024607">
    <property type="entry name" value="Sulfatase_CS"/>
</dbReference>
<dbReference type="PIRSF" id="PIRSF036666">
    <property type="entry name" value="G6S"/>
    <property type="match status" value="1"/>
</dbReference>
<dbReference type="CDD" id="cd16147">
    <property type="entry name" value="G6S"/>
    <property type="match status" value="1"/>
</dbReference>
<dbReference type="PANTHER" id="PTHR43108:SF8">
    <property type="entry name" value="SD21168P"/>
    <property type="match status" value="1"/>
</dbReference>
<keyword evidence="2 6" id="KW-0732">Signal</keyword>
<evidence type="ECO:0000256" key="5">
    <source>
        <dbReference type="SAM" id="MobiDB-lite"/>
    </source>
</evidence>
<dbReference type="Gene3D" id="3.40.720.10">
    <property type="entry name" value="Alkaline Phosphatase, subunit A"/>
    <property type="match status" value="1"/>
</dbReference>
<feature type="region of interest" description="Disordered" evidence="5">
    <location>
        <begin position="393"/>
        <end position="415"/>
    </location>
</feature>
<evidence type="ECO:0000313" key="8">
    <source>
        <dbReference type="EMBL" id="BCJ47047.1"/>
    </source>
</evidence>
<evidence type="ECO:0000313" key="9">
    <source>
        <dbReference type="Proteomes" id="UP000676967"/>
    </source>
</evidence>
<dbReference type="PROSITE" id="PS00523">
    <property type="entry name" value="SULFATASE_1"/>
    <property type="match status" value="1"/>
</dbReference>
<evidence type="ECO:0000256" key="1">
    <source>
        <dbReference type="ARBA" id="ARBA00008779"/>
    </source>
</evidence>
<dbReference type="InterPro" id="IPR012251">
    <property type="entry name" value="GlcNAc_6-SO4ase"/>
</dbReference>
<name>A0ABN6CPC7_9ACTN</name>
<dbReference type="PROSITE" id="PS51318">
    <property type="entry name" value="TAT"/>
    <property type="match status" value="1"/>
</dbReference>
<evidence type="ECO:0000256" key="4">
    <source>
        <dbReference type="ARBA" id="ARBA00023180"/>
    </source>
</evidence>
<gene>
    <name evidence="8" type="ORF">Aiant_77040</name>
</gene>
<comment type="similarity">
    <text evidence="1">Belongs to the sulfatase family.</text>
</comment>
<dbReference type="InterPro" id="IPR000917">
    <property type="entry name" value="Sulfatase_N"/>
</dbReference>
<dbReference type="Proteomes" id="UP000676967">
    <property type="component" value="Chromosome"/>
</dbReference>
<keyword evidence="9" id="KW-1185">Reference proteome</keyword>
<evidence type="ECO:0000259" key="7">
    <source>
        <dbReference type="Pfam" id="PF00884"/>
    </source>
</evidence>
<evidence type="ECO:0000256" key="2">
    <source>
        <dbReference type="ARBA" id="ARBA00022729"/>
    </source>
</evidence>
<sequence length="478" mass="50921">MNICRSVLAAAAALGLLAAVPAPASPAAAAPRTNFVFVLTDDLSKNLVQYMPNVQALAAEGTTFANYTVTDSLCCPSRSSIFTGRFPHNTGIYTNGGDDGGFGVFHQRGEESDTFATDLTEAGYRTAFLGKYLNGYLPADGWVPPGWTEWDVAGAGYAGYNYNLLENGTVRHYGSTPADYLTRVISGKAQRFITDSAAAGKPFLIELATFTPHSPYTPDPQDLDRFPNLTAPRGPAFNTLPANAPAWLAAHDPLTADEKTKIDNAYRKRAQAVQSIDRMIGTLRQTLEAAGVAGHTVLVFSSDNGYHMGQYRLNPGKQTAFDTDVNVPLIVAGGGVRAGITVTAPAANIDLRPTFTDLAGTTTGTEVDGRSLKPLLTGPAPAGWRTTALIEHHGPDVDPSDPDLPEPGSGNPPTYNALRTATYTYVEYRNGAAEYYDRTADPHQLNNIVGTLSAARLAELHAAVDALHTCVGRTACWR</sequence>